<dbReference type="eggNOG" id="COG0175">
    <property type="taxonomic scope" value="Bacteria"/>
</dbReference>
<dbReference type="GO" id="GO:0046872">
    <property type="term" value="F:metal ion binding"/>
    <property type="evidence" value="ECO:0007669"/>
    <property type="project" value="UniProtKB-KW"/>
</dbReference>
<evidence type="ECO:0000256" key="1">
    <source>
        <dbReference type="ARBA" id="ARBA00009732"/>
    </source>
</evidence>
<keyword evidence="2 6" id="KW-0479">Metal-binding</keyword>
<dbReference type="PANTHER" id="PTHR46482">
    <property type="entry name" value="5'-ADENYLYLSULFATE REDUCTASE 3, CHLOROPLASTIC"/>
    <property type="match status" value="1"/>
</dbReference>
<evidence type="ECO:0000256" key="2">
    <source>
        <dbReference type="ARBA" id="ARBA00022723"/>
    </source>
</evidence>
<dbReference type="GO" id="GO:0019379">
    <property type="term" value="P:sulfate assimilation, phosphoadenylyl sulfate reduction by phosphoadenylyl-sulfate reductase (thioredoxin)"/>
    <property type="evidence" value="ECO:0007669"/>
    <property type="project" value="UniProtKB-UniRule"/>
</dbReference>
<dbReference type="Gene3D" id="3.40.50.620">
    <property type="entry name" value="HUPs"/>
    <property type="match status" value="1"/>
</dbReference>
<dbReference type="HOGENOM" id="CLU_044089_1_0_7"/>
<feature type="domain" description="Phosphoadenosine phosphosulphate reductase" evidence="7">
    <location>
        <begin position="20"/>
        <end position="194"/>
    </location>
</feature>
<name>Q7M9C9_WOLSU</name>
<feature type="binding site" evidence="6">
    <location>
        <position position="191"/>
    </location>
    <ligand>
        <name>[4Fe-4S] cluster</name>
        <dbReference type="ChEBI" id="CHEBI:49883"/>
    </ligand>
</feature>
<protein>
    <recommendedName>
        <fullName evidence="6">Adenosine 5'-phosphosulfate reductase</fullName>
        <shortName evidence="6">APS reductase</shortName>
        <ecNumber evidence="6">1.8.4.10</ecNumber>
    </recommendedName>
    <alternativeName>
        <fullName evidence="6">5'-adenylylsulfate reductase</fullName>
    </alternativeName>
    <alternativeName>
        <fullName evidence="6">Thioredoxin-dependent 5'-adenylylsulfate reductase</fullName>
    </alternativeName>
</protein>
<accession>Q7M9C9</accession>
<dbReference type="EC" id="1.8.4.10" evidence="6"/>
<dbReference type="GO" id="GO:0005737">
    <property type="term" value="C:cytoplasm"/>
    <property type="evidence" value="ECO:0007669"/>
    <property type="project" value="UniProtKB-SubCell"/>
</dbReference>
<evidence type="ECO:0000256" key="5">
    <source>
        <dbReference type="ARBA" id="ARBA00023014"/>
    </source>
</evidence>
<proteinExistence type="inferred from homology"/>
<dbReference type="STRING" id="273121.WS1010"/>
<dbReference type="Proteomes" id="UP000000422">
    <property type="component" value="Chromosome"/>
</dbReference>
<dbReference type="Pfam" id="PF01507">
    <property type="entry name" value="PAPS_reduct"/>
    <property type="match status" value="1"/>
</dbReference>
<evidence type="ECO:0000259" key="7">
    <source>
        <dbReference type="Pfam" id="PF01507"/>
    </source>
</evidence>
<evidence type="ECO:0000256" key="3">
    <source>
        <dbReference type="ARBA" id="ARBA00023002"/>
    </source>
</evidence>
<dbReference type="InterPro" id="IPR004511">
    <property type="entry name" value="PAPS/APS_Rdtase"/>
</dbReference>
<keyword evidence="6" id="KW-0963">Cytoplasm</keyword>
<dbReference type="GO" id="GO:0043866">
    <property type="term" value="F:adenylyl-sulfate reductase (thioredoxin) activity"/>
    <property type="evidence" value="ECO:0007669"/>
    <property type="project" value="UniProtKB-EC"/>
</dbReference>
<feature type="binding site" evidence="6">
    <location>
        <position position="188"/>
    </location>
    <ligand>
        <name>[4Fe-4S] cluster</name>
        <dbReference type="ChEBI" id="CHEBI:49883"/>
    </ligand>
</feature>
<evidence type="ECO:0000313" key="9">
    <source>
        <dbReference type="Proteomes" id="UP000000422"/>
    </source>
</evidence>
<comment type="function">
    <text evidence="6">Catalyzes the formation of sulfite from adenosine 5'-phosphosulfate (APS) using thioredoxin as an electron donor.</text>
</comment>
<dbReference type="HAMAP" id="MF_00063">
    <property type="entry name" value="CysH"/>
    <property type="match status" value="1"/>
</dbReference>
<reference evidence="8 9" key="1">
    <citation type="journal article" date="2003" name="Proc. Natl. Acad. Sci. U.S.A.">
        <title>Complete genome sequence and analysis of Wolinella succinogenes.</title>
        <authorList>
            <person name="Baar C."/>
            <person name="Eppinger M."/>
            <person name="Raddatz G."/>
            <person name="Simon JM."/>
            <person name="Lanz C."/>
            <person name="Klimmek O."/>
            <person name="Nandakumar R."/>
            <person name="Gross R."/>
            <person name="Rosinus A."/>
            <person name="Keller H."/>
            <person name="Jagtap P."/>
            <person name="Linke B."/>
            <person name="Meyer F."/>
            <person name="Lederer H."/>
            <person name="Schuster S.C."/>
        </authorList>
    </citation>
    <scope>NUCLEOTIDE SEQUENCE [LARGE SCALE GENOMIC DNA]</scope>
    <source>
        <strain evidence="9">ATCC 29543 / DSM 1740 / CCUG 13145 / JCM 31913 / LMG 7466 / NCTC 11488 / FDC 602W</strain>
    </source>
</reference>
<keyword evidence="3 6" id="KW-0560">Oxidoreductase</keyword>
<feature type="binding site" evidence="6">
    <location>
        <position position="106"/>
    </location>
    <ligand>
        <name>[4Fe-4S] cluster</name>
        <dbReference type="ChEBI" id="CHEBI:49883"/>
    </ligand>
</feature>
<keyword evidence="9" id="KW-1185">Reference proteome</keyword>
<dbReference type="InterPro" id="IPR002500">
    <property type="entry name" value="PAPS_reduct_dom"/>
</dbReference>
<dbReference type="EMBL" id="BX571659">
    <property type="protein sequence ID" value="CAE10112.1"/>
    <property type="molecule type" value="Genomic_DNA"/>
</dbReference>
<dbReference type="GO" id="GO:0051539">
    <property type="term" value="F:4 iron, 4 sulfur cluster binding"/>
    <property type="evidence" value="ECO:0007669"/>
    <property type="project" value="UniProtKB-UniRule"/>
</dbReference>
<dbReference type="RefSeq" id="WP_011138906.1">
    <property type="nucleotide sequence ID" value="NC_005090.1"/>
</dbReference>
<dbReference type="PIRSF" id="PIRSF000857">
    <property type="entry name" value="PAPS_reductase"/>
    <property type="match status" value="1"/>
</dbReference>
<dbReference type="GO" id="GO:0004604">
    <property type="term" value="F:phosphoadenylyl-sulfate reductase (thioredoxin) activity"/>
    <property type="evidence" value="ECO:0007669"/>
    <property type="project" value="UniProtKB-UniRule"/>
</dbReference>
<dbReference type="PANTHER" id="PTHR46482:SF9">
    <property type="entry name" value="5'-ADENYLYLSULFATE REDUCTASE 1, CHLOROPLASTIC"/>
    <property type="match status" value="1"/>
</dbReference>
<comment type="catalytic activity">
    <reaction evidence="6">
        <text>[thioredoxin]-disulfide + sulfite + AMP + 2 H(+) = adenosine 5'-phosphosulfate + [thioredoxin]-dithiol</text>
        <dbReference type="Rhea" id="RHEA:21976"/>
        <dbReference type="Rhea" id="RHEA-COMP:10698"/>
        <dbReference type="Rhea" id="RHEA-COMP:10700"/>
        <dbReference type="ChEBI" id="CHEBI:15378"/>
        <dbReference type="ChEBI" id="CHEBI:17359"/>
        <dbReference type="ChEBI" id="CHEBI:29950"/>
        <dbReference type="ChEBI" id="CHEBI:50058"/>
        <dbReference type="ChEBI" id="CHEBI:58243"/>
        <dbReference type="ChEBI" id="CHEBI:456215"/>
        <dbReference type="EC" id="1.8.4.10"/>
    </reaction>
</comment>
<dbReference type="SUPFAM" id="SSF52402">
    <property type="entry name" value="Adenine nucleotide alpha hydrolases-like"/>
    <property type="match status" value="1"/>
</dbReference>
<gene>
    <name evidence="8" type="primary">CYSH</name>
    <name evidence="6" type="synonym">cysH</name>
    <name evidence="8" type="ordered locus">WS1010</name>
</gene>
<evidence type="ECO:0000256" key="6">
    <source>
        <dbReference type="HAMAP-Rule" id="MF_00063"/>
    </source>
</evidence>
<feature type="active site" description="Nucleophile; cysteine thiosulfonate intermediate" evidence="6">
    <location>
        <position position="216"/>
    </location>
</feature>
<dbReference type="InterPro" id="IPR014729">
    <property type="entry name" value="Rossmann-like_a/b/a_fold"/>
</dbReference>
<sequence>MRDATKESLERLCEVKGLITLAFSHQAEDVVVLDLLLKHYPRSFEVFTLETGKLFTQTLAFHEEVERFFNLTIQKYHPSPKALLELERELGEWGMRESLENRHRCCRVRKIEPLKEALKGKSAWVTGLRAEQSITRAELKSVEFDETFDLLKFNPLSTWSETEVFEYIKEHALPLHPLYTEGYRSIGCSPCTRAIEAGEELRAGRWWWENPEHKECGLHLKGAQWTS</sequence>
<comment type="cofactor">
    <cofactor evidence="6">
        <name>[4Fe-4S] cluster</name>
        <dbReference type="ChEBI" id="CHEBI:49883"/>
    </cofactor>
    <text evidence="6">Binds 1 [4Fe-4S] cluster per subunit.</text>
</comment>
<evidence type="ECO:0000256" key="4">
    <source>
        <dbReference type="ARBA" id="ARBA00023004"/>
    </source>
</evidence>
<dbReference type="KEGG" id="wsu:WS1010"/>
<keyword evidence="5 6" id="KW-0411">Iron-sulfur</keyword>
<dbReference type="AlphaFoldDB" id="Q7M9C9"/>
<dbReference type="CDD" id="cd23945">
    <property type="entry name" value="PAPS_reductase"/>
    <property type="match status" value="1"/>
</dbReference>
<keyword evidence="4 6" id="KW-0408">Iron</keyword>
<evidence type="ECO:0000313" key="8">
    <source>
        <dbReference type="EMBL" id="CAE10112.1"/>
    </source>
</evidence>
<comment type="pathway">
    <text evidence="6">Sulfur metabolism; hydrogen sulfide biosynthesis; sulfite from sulfate.</text>
</comment>
<feature type="binding site" evidence="6">
    <location>
        <position position="105"/>
    </location>
    <ligand>
        <name>[4Fe-4S] cluster</name>
        <dbReference type="ChEBI" id="CHEBI:49883"/>
    </ligand>
</feature>
<comment type="similarity">
    <text evidence="1 6">Belongs to the PAPS reductase family. CysH subfamily.</text>
</comment>
<dbReference type="NCBIfam" id="NF002537">
    <property type="entry name" value="PRK02090.1"/>
    <property type="match status" value="1"/>
</dbReference>
<dbReference type="GO" id="GO:0070814">
    <property type="term" value="P:hydrogen sulfide biosynthetic process"/>
    <property type="evidence" value="ECO:0007669"/>
    <property type="project" value="UniProtKB-UniRule"/>
</dbReference>
<comment type="subcellular location">
    <subcellularLocation>
        <location evidence="6">Cytoplasm</location>
    </subcellularLocation>
</comment>
<organism evidence="9">
    <name type="scientific">Wolinella succinogenes (strain ATCC 29543 / DSM 1740 / CCUG 13145 / JCM 31913 / LMG 7466 / NCTC 11488 / FDC 602W)</name>
    <name type="common">Vibrio succinogenes</name>
    <dbReference type="NCBI Taxonomy" id="273121"/>
    <lineage>
        <taxon>Bacteria</taxon>
        <taxon>Pseudomonadati</taxon>
        <taxon>Campylobacterota</taxon>
        <taxon>Epsilonproteobacteria</taxon>
        <taxon>Campylobacterales</taxon>
        <taxon>Helicobacteraceae</taxon>
        <taxon>Wolinella</taxon>
    </lineage>
</organism>